<name>A0A855SHG0_PHOAN</name>
<dbReference type="InterPro" id="IPR020615">
    <property type="entry name" value="Thiolase_acyl_enz_int_AS"/>
</dbReference>
<dbReference type="InterPro" id="IPR020616">
    <property type="entry name" value="Thiolase_N"/>
</dbReference>
<proteinExistence type="inferred from homology"/>
<protein>
    <submittedName>
        <fullName evidence="8">Acetyl-CoA C-acetyltransferase</fullName>
        <ecNumber evidence="8">2.3.1.9</ecNumber>
    </submittedName>
</protein>
<feature type="domain" description="Thiolase N-terminal" evidence="6">
    <location>
        <begin position="4"/>
        <end position="262"/>
    </location>
</feature>
<comment type="similarity">
    <text evidence="1 5">Belongs to the thiolase-like superfamily. Thiolase family.</text>
</comment>
<organism evidence="8 9">
    <name type="scientific">Photobacterium angustum</name>
    <dbReference type="NCBI Taxonomy" id="661"/>
    <lineage>
        <taxon>Bacteria</taxon>
        <taxon>Pseudomonadati</taxon>
        <taxon>Pseudomonadota</taxon>
        <taxon>Gammaproteobacteria</taxon>
        <taxon>Vibrionales</taxon>
        <taxon>Vibrionaceae</taxon>
        <taxon>Photobacterium</taxon>
    </lineage>
</organism>
<dbReference type="InterPro" id="IPR016039">
    <property type="entry name" value="Thiolase-like"/>
</dbReference>
<dbReference type="EC" id="2.3.1.9" evidence="8"/>
<dbReference type="PROSITE" id="PS00099">
    <property type="entry name" value="THIOLASE_3"/>
    <property type="match status" value="1"/>
</dbReference>
<feature type="active site" description="Acyl-thioester intermediate" evidence="4">
    <location>
        <position position="88"/>
    </location>
</feature>
<feature type="active site" description="Proton acceptor" evidence="4">
    <location>
        <position position="387"/>
    </location>
</feature>
<evidence type="ECO:0000256" key="5">
    <source>
        <dbReference type="RuleBase" id="RU003557"/>
    </source>
</evidence>
<dbReference type="EMBL" id="PYOY01000002">
    <property type="protein sequence ID" value="PSX08525.1"/>
    <property type="molecule type" value="Genomic_DNA"/>
</dbReference>
<dbReference type="PROSITE" id="PS00098">
    <property type="entry name" value="THIOLASE_1"/>
    <property type="match status" value="1"/>
</dbReference>
<feature type="active site" description="Proton acceptor" evidence="4">
    <location>
        <position position="357"/>
    </location>
</feature>
<evidence type="ECO:0000256" key="4">
    <source>
        <dbReference type="PIRSR" id="PIRSR000429-1"/>
    </source>
</evidence>
<reference evidence="8 9" key="1">
    <citation type="submission" date="2018-01" db="EMBL/GenBank/DDBJ databases">
        <title>Whole genome sequencing of Histamine producing bacteria.</title>
        <authorList>
            <person name="Butler K."/>
        </authorList>
    </citation>
    <scope>NUCLEOTIDE SEQUENCE [LARGE SCALE GENOMIC DNA]</scope>
    <source>
        <strain evidence="8 9">A2-1</strain>
    </source>
</reference>
<evidence type="ECO:0000256" key="3">
    <source>
        <dbReference type="ARBA" id="ARBA00023315"/>
    </source>
</evidence>
<evidence type="ECO:0000313" key="8">
    <source>
        <dbReference type="EMBL" id="PSX08525.1"/>
    </source>
</evidence>
<feature type="domain" description="Thiolase C-terminal" evidence="7">
    <location>
        <begin position="270"/>
        <end position="399"/>
    </location>
</feature>
<dbReference type="GeneID" id="61230048"/>
<accession>A0A855SHG0</accession>
<evidence type="ECO:0000313" key="9">
    <source>
        <dbReference type="Proteomes" id="UP000241440"/>
    </source>
</evidence>
<evidence type="ECO:0000259" key="7">
    <source>
        <dbReference type="Pfam" id="PF02803"/>
    </source>
</evidence>
<keyword evidence="2 5" id="KW-0808">Transferase</keyword>
<dbReference type="NCBIfam" id="TIGR01930">
    <property type="entry name" value="AcCoA-C-Actrans"/>
    <property type="match status" value="1"/>
</dbReference>
<dbReference type="CDD" id="cd00751">
    <property type="entry name" value="thiolase"/>
    <property type="match status" value="1"/>
</dbReference>
<evidence type="ECO:0000256" key="2">
    <source>
        <dbReference type="ARBA" id="ARBA00022679"/>
    </source>
</evidence>
<evidence type="ECO:0000256" key="1">
    <source>
        <dbReference type="ARBA" id="ARBA00010982"/>
    </source>
</evidence>
<dbReference type="PANTHER" id="PTHR18919">
    <property type="entry name" value="ACETYL-COA C-ACYLTRANSFERASE"/>
    <property type="match status" value="1"/>
</dbReference>
<dbReference type="FunFam" id="3.40.47.10:FF:000010">
    <property type="entry name" value="Acetyl-CoA acetyltransferase (Thiolase)"/>
    <property type="match status" value="1"/>
</dbReference>
<dbReference type="GO" id="GO:0003985">
    <property type="term" value="F:acetyl-CoA C-acetyltransferase activity"/>
    <property type="evidence" value="ECO:0007669"/>
    <property type="project" value="UniProtKB-EC"/>
</dbReference>
<comment type="caution">
    <text evidence="8">The sequence shown here is derived from an EMBL/GenBank/DDBJ whole genome shotgun (WGS) entry which is preliminary data.</text>
</comment>
<dbReference type="SUPFAM" id="SSF53901">
    <property type="entry name" value="Thiolase-like"/>
    <property type="match status" value="2"/>
</dbReference>
<dbReference type="PIRSF" id="PIRSF000429">
    <property type="entry name" value="Ac-CoA_Ac_transf"/>
    <property type="match status" value="1"/>
</dbReference>
<gene>
    <name evidence="8" type="ORF">C0W41_05380</name>
</gene>
<dbReference type="Pfam" id="PF02803">
    <property type="entry name" value="Thiolase_C"/>
    <property type="match status" value="1"/>
</dbReference>
<dbReference type="Proteomes" id="UP000241440">
    <property type="component" value="Unassembled WGS sequence"/>
</dbReference>
<dbReference type="InterPro" id="IPR020617">
    <property type="entry name" value="Thiolase_C"/>
</dbReference>
<dbReference type="InterPro" id="IPR020613">
    <property type="entry name" value="Thiolase_CS"/>
</dbReference>
<keyword evidence="3 5" id="KW-0012">Acyltransferase</keyword>
<dbReference type="AlphaFoldDB" id="A0A855SHG0"/>
<dbReference type="GO" id="GO:0044281">
    <property type="term" value="P:small molecule metabolic process"/>
    <property type="evidence" value="ECO:0007669"/>
    <property type="project" value="UniProtKB-ARBA"/>
</dbReference>
<evidence type="ECO:0000259" key="6">
    <source>
        <dbReference type="Pfam" id="PF00108"/>
    </source>
</evidence>
<sequence>MARVFIVAAKRTPIGSFNGALKSVTAAELGAAAIKGALAETSVPVEAIDEVIFGNVVGAGQGMGPGRQAALKAGIPNEVPAYTLNMVCGSGMKAVMDAAAHIKAGDADIVVAAGAENMSQIPFCASSKIRDGQKMGNLELSDLLIADGLTDAFNNYHMGVTAENVVEKVGLTREQQDNFALASQQKAVAAIEQGKFADEITPVEVVGRRATVVVDTDEYPKQDASIEGLAKLRPAFKRDGSVTAGNASGINDGGSAIIVVSEAAVNKYNLTPLAEIESYAQAGIAPEIMGLGPVPAVLKALDKAQLSIDKIERLEFNEAFAGQALGVLYEVAKETNSKVEDLVERANVNGGAIALGHPLGASGNRILVSLLHEMRRREDQYGIATLCVGGGMGTAVILKRV</sequence>
<dbReference type="PROSITE" id="PS00737">
    <property type="entry name" value="THIOLASE_2"/>
    <property type="match status" value="1"/>
</dbReference>
<dbReference type="Gene3D" id="3.40.47.10">
    <property type="match status" value="2"/>
</dbReference>
<dbReference type="InterPro" id="IPR002155">
    <property type="entry name" value="Thiolase"/>
</dbReference>
<dbReference type="Pfam" id="PF00108">
    <property type="entry name" value="Thiolase_N"/>
    <property type="match status" value="1"/>
</dbReference>
<dbReference type="InterPro" id="IPR020610">
    <property type="entry name" value="Thiolase_AS"/>
</dbReference>
<dbReference type="PANTHER" id="PTHR18919:SF164">
    <property type="entry name" value="ACETYL-COA ACETYLTRANSFERASE"/>
    <property type="match status" value="1"/>
</dbReference>
<dbReference type="RefSeq" id="WP_045082484.1">
    <property type="nucleotide sequence ID" value="NZ_JZSV01000005.1"/>
</dbReference>